<dbReference type="AlphaFoldDB" id="A0A8X6Q9N6"/>
<reference evidence="2" key="1">
    <citation type="submission" date="2020-08" db="EMBL/GenBank/DDBJ databases">
        <title>Multicomponent nature underlies the extraordinary mechanical properties of spider dragline silk.</title>
        <authorList>
            <person name="Kono N."/>
            <person name="Nakamura H."/>
            <person name="Mori M."/>
            <person name="Yoshida Y."/>
            <person name="Ohtoshi R."/>
            <person name="Malay A.D."/>
            <person name="Moran D.A.P."/>
            <person name="Tomita M."/>
            <person name="Numata K."/>
            <person name="Arakawa K."/>
        </authorList>
    </citation>
    <scope>NUCLEOTIDE SEQUENCE</scope>
</reference>
<gene>
    <name evidence="2" type="ORF">NPIL_1151</name>
</gene>
<evidence type="ECO:0000313" key="3">
    <source>
        <dbReference type="Proteomes" id="UP000887013"/>
    </source>
</evidence>
<keyword evidence="3" id="KW-1185">Reference proteome</keyword>
<feature type="region of interest" description="Disordered" evidence="1">
    <location>
        <begin position="1"/>
        <end position="32"/>
    </location>
</feature>
<evidence type="ECO:0000256" key="1">
    <source>
        <dbReference type="SAM" id="MobiDB-lite"/>
    </source>
</evidence>
<comment type="caution">
    <text evidence="2">The sequence shown here is derived from an EMBL/GenBank/DDBJ whole genome shotgun (WGS) entry which is preliminary data.</text>
</comment>
<proteinExistence type="predicted"/>
<dbReference type="EMBL" id="BMAW01125862">
    <property type="protein sequence ID" value="GFU14382.1"/>
    <property type="molecule type" value="Genomic_DNA"/>
</dbReference>
<name>A0A8X6Q9N6_NEPPI</name>
<sequence>MKEIDREEEGEHFQKPEQPSERLDRSTTSLDKSSKIQYCQNPKCVMVKGQEFLEQEKLLIFIDSGVNINKEVHQRMWYFPGLNNTSETEFECFRLIPHLLIEQ</sequence>
<feature type="compositionally biased region" description="Basic and acidic residues" evidence="1">
    <location>
        <begin position="1"/>
        <end position="25"/>
    </location>
</feature>
<dbReference type="Proteomes" id="UP000887013">
    <property type="component" value="Unassembled WGS sequence"/>
</dbReference>
<organism evidence="2 3">
    <name type="scientific">Nephila pilipes</name>
    <name type="common">Giant wood spider</name>
    <name type="synonym">Nephila maculata</name>
    <dbReference type="NCBI Taxonomy" id="299642"/>
    <lineage>
        <taxon>Eukaryota</taxon>
        <taxon>Metazoa</taxon>
        <taxon>Ecdysozoa</taxon>
        <taxon>Arthropoda</taxon>
        <taxon>Chelicerata</taxon>
        <taxon>Arachnida</taxon>
        <taxon>Araneae</taxon>
        <taxon>Araneomorphae</taxon>
        <taxon>Entelegynae</taxon>
        <taxon>Araneoidea</taxon>
        <taxon>Nephilidae</taxon>
        <taxon>Nephila</taxon>
    </lineage>
</organism>
<evidence type="ECO:0000313" key="2">
    <source>
        <dbReference type="EMBL" id="GFU14382.1"/>
    </source>
</evidence>
<protein>
    <submittedName>
        <fullName evidence="2">Uncharacterized protein</fullName>
    </submittedName>
</protein>
<accession>A0A8X6Q9N6</accession>